<accession>A2STB3</accession>
<gene>
    <name evidence="2" type="ordered locus">Mlab_1403</name>
</gene>
<dbReference type="HOGENOM" id="CLU_152346_0_0_2"/>
<dbReference type="Gene3D" id="3.30.310.190">
    <property type="match status" value="1"/>
</dbReference>
<proteinExistence type="predicted"/>
<dbReference type="KEGG" id="mla:Mlab_1403"/>
<dbReference type="InterPro" id="IPR040713">
    <property type="entry name" value="DUF5611"/>
</dbReference>
<organism evidence="2 3">
    <name type="scientific">Methanocorpusculum labreanum (strain ATCC 43576 / DSM 4855 / Z)</name>
    <dbReference type="NCBI Taxonomy" id="410358"/>
    <lineage>
        <taxon>Archaea</taxon>
        <taxon>Methanobacteriati</taxon>
        <taxon>Methanobacteriota</taxon>
        <taxon>Stenosarchaea group</taxon>
        <taxon>Methanomicrobia</taxon>
        <taxon>Methanomicrobiales</taxon>
        <taxon>Methanocorpusculaceae</taxon>
        <taxon>Methanocorpusculum</taxon>
    </lineage>
</organism>
<feature type="domain" description="DUF5611" evidence="1">
    <location>
        <begin position="27"/>
        <end position="134"/>
    </location>
</feature>
<evidence type="ECO:0000313" key="3">
    <source>
        <dbReference type="Proteomes" id="UP000000365"/>
    </source>
</evidence>
<evidence type="ECO:0000259" key="1">
    <source>
        <dbReference type="Pfam" id="PF18446"/>
    </source>
</evidence>
<name>A2STB3_METLZ</name>
<dbReference type="EMBL" id="CP000559">
    <property type="protein sequence ID" value="ABN07569.1"/>
    <property type="molecule type" value="Genomic_DNA"/>
</dbReference>
<reference evidence="2 3" key="1">
    <citation type="journal article" date="2009" name="Stand. Genomic Sci.">
        <title>Complete genome sequence of Methanocorpusculum labreanum type strain Z.</title>
        <authorList>
            <person name="Anderson I.J."/>
            <person name="Sieprawska-Lupa M."/>
            <person name="Goltsman E."/>
            <person name="Lapidus A."/>
            <person name="Copeland A."/>
            <person name="Glavina Del Rio T."/>
            <person name="Tice H."/>
            <person name="Dalin E."/>
            <person name="Barry K."/>
            <person name="Pitluck S."/>
            <person name="Hauser L."/>
            <person name="Land M."/>
            <person name="Lucas S."/>
            <person name="Richardson P."/>
            <person name="Whitman W.B."/>
            <person name="Kyrpides N.C."/>
        </authorList>
    </citation>
    <scope>NUCLEOTIDE SEQUENCE [LARGE SCALE GENOMIC DNA]</scope>
    <source>
        <strain evidence="3">ATCC 43576 / DSM 4855 / Z</strain>
    </source>
</reference>
<dbReference type="Proteomes" id="UP000000365">
    <property type="component" value="Chromosome"/>
</dbReference>
<protein>
    <recommendedName>
        <fullName evidence="1">DUF5611 domain-containing protein</fullName>
    </recommendedName>
</protein>
<keyword evidence="3" id="KW-1185">Reference proteome</keyword>
<dbReference type="Pfam" id="PF18446">
    <property type="entry name" value="DUF5611"/>
    <property type="match status" value="1"/>
</dbReference>
<sequence>MSSSRTKQISCTGKQLILDGPSILYGMQEYEVKRGNTSTLEERIKTGFSDIFGVKPTVKDGHYMISYGSMSRLEVWAGEKNKTLMVDTETDATILSMPDEQADPIILDTNKKFRAYLDFVTCFTTKERVKRAKKAAEKEE</sequence>
<dbReference type="eggNOG" id="arCOG04412">
    <property type="taxonomic scope" value="Archaea"/>
</dbReference>
<evidence type="ECO:0000313" key="2">
    <source>
        <dbReference type="EMBL" id="ABN07569.1"/>
    </source>
</evidence>
<dbReference type="AlphaFoldDB" id="A2STB3"/>